<name>A0AAP3E8D9_9EURY</name>
<dbReference type="Proteomes" id="UP001321047">
    <property type="component" value="Unassembled WGS sequence"/>
</dbReference>
<sequence length="360" mass="40052">MESEKLIETLEDAGLSPYQADAYVTLLELGASSATDIAKASTVPDPRIYDVLRSLQEKEYIETYKQNSLHARAHAPEQVLSDLRDRATAFESAADEIEDRWMQPDIEAHNVSIVKRMDTVLTQAADLIRSATSQIQIGLTPAQFDELEPALAEAKANGVDIKLCLFPKIDESATVPATDRLAETCTEARWRKVPSPFLALIDRSWTFFSPHGSSTNQYGVIVNDRTHAYVFHWYFISVLWEVHEELYTERSTEPPTSFVDIRHCVRSIEPYLDKGIGFDATVTGFDTETGAEVEVSGKITGITYGGISDDDEENLPLAQLAGEASITLETDDTTYTVGGWGAMIEDLEATRITINDYIER</sequence>
<dbReference type="PANTHER" id="PTHR34293">
    <property type="entry name" value="HTH-TYPE TRANSCRIPTIONAL REGULATOR TRMBL2"/>
    <property type="match status" value="1"/>
</dbReference>
<dbReference type="InterPro" id="IPR036390">
    <property type="entry name" value="WH_DNA-bd_sf"/>
</dbReference>
<protein>
    <submittedName>
        <fullName evidence="4">TrmB family transcriptional regulator</fullName>
    </submittedName>
</protein>
<dbReference type="InterPro" id="IPR051797">
    <property type="entry name" value="TrmB-like"/>
</dbReference>
<keyword evidence="5" id="KW-1185">Reference proteome</keyword>
<reference evidence="4 5" key="1">
    <citation type="submission" date="2022-09" db="EMBL/GenBank/DDBJ databases">
        <title>Enrichment on poylsaccharides allowed isolation of novel metabolic and taxonomic groups of Haloarchaea.</title>
        <authorList>
            <person name="Sorokin D.Y."/>
            <person name="Elcheninov A.G."/>
            <person name="Khizhniak T.V."/>
            <person name="Kolganova T.V."/>
            <person name="Kublanov I.V."/>
        </authorList>
    </citation>
    <scope>NUCLEOTIDE SEQUENCE [LARGE SCALE GENOMIC DNA]</scope>
    <source>
        <strain evidence="4 5">AArc-curdl1</strain>
    </source>
</reference>
<evidence type="ECO:0000256" key="1">
    <source>
        <dbReference type="ARBA" id="ARBA00007287"/>
    </source>
</evidence>
<dbReference type="Gene3D" id="2.30.30.690">
    <property type="match status" value="1"/>
</dbReference>
<evidence type="ECO:0000259" key="3">
    <source>
        <dbReference type="Pfam" id="PF11495"/>
    </source>
</evidence>
<dbReference type="EMBL" id="JAOPJZ010000014">
    <property type="protein sequence ID" value="MCU4753174.1"/>
    <property type="molecule type" value="Genomic_DNA"/>
</dbReference>
<dbReference type="RefSeq" id="WP_342809497.1">
    <property type="nucleotide sequence ID" value="NZ_JAOPJZ010000014.1"/>
</dbReference>
<proteinExistence type="inferred from homology"/>
<comment type="caution">
    <text evidence="4">The sequence shown here is derived from an EMBL/GenBank/DDBJ whole genome shotgun (WGS) entry which is preliminary data.</text>
</comment>
<dbReference type="InterPro" id="IPR002831">
    <property type="entry name" value="Tscrpt_reg_TrmB_N"/>
</dbReference>
<dbReference type="CDD" id="cd09124">
    <property type="entry name" value="PLDc_like_TrmB_middle"/>
    <property type="match status" value="1"/>
</dbReference>
<dbReference type="Pfam" id="PF11495">
    <property type="entry name" value="Regulator_TrmB"/>
    <property type="match status" value="1"/>
</dbReference>
<gene>
    <name evidence="4" type="ORF">OB919_14510</name>
</gene>
<dbReference type="PANTHER" id="PTHR34293:SF1">
    <property type="entry name" value="HTH-TYPE TRANSCRIPTIONAL REGULATOR TRMBL2"/>
    <property type="match status" value="1"/>
</dbReference>
<dbReference type="Gene3D" id="1.10.10.10">
    <property type="entry name" value="Winged helix-like DNA-binding domain superfamily/Winged helix DNA-binding domain"/>
    <property type="match status" value="1"/>
</dbReference>
<organism evidence="4 5">
    <name type="scientific">Natronosalvus hydrolyticus</name>
    <dbReference type="NCBI Taxonomy" id="2979988"/>
    <lineage>
        <taxon>Archaea</taxon>
        <taxon>Methanobacteriati</taxon>
        <taxon>Methanobacteriota</taxon>
        <taxon>Stenosarchaea group</taxon>
        <taxon>Halobacteria</taxon>
        <taxon>Halobacteriales</taxon>
        <taxon>Natrialbaceae</taxon>
        <taxon>Natronosalvus</taxon>
    </lineage>
</organism>
<feature type="domain" description="Transcription regulator TrmB C-terminal" evidence="3">
    <location>
        <begin position="111"/>
        <end position="355"/>
    </location>
</feature>
<evidence type="ECO:0000259" key="2">
    <source>
        <dbReference type="Pfam" id="PF01978"/>
    </source>
</evidence>
<dbReference type="InterPro" id="IPR021586">
    <property type="entry name" value="Tscrpt_reg_TrmB_C"/>
</dbReference>
<evidence type="ECO:0000313" key="4">
    <source>
        <dbReference type="EMBL" id="MCU4753174.1"/>
    </source>
</evidence>
<comment type="similarity">
    <text evidence="1">Belongs to the transcriptional regulator TrmB family.</text>
</comment>
<dbReference type="SUPFAM" id="SSF46785">
    <property type="entry name" value="Winged helix' DNA-binding domain"/>
    <property type="match status" value="1"/>
</dbReference>
<feature type="domain" description="Transcription regulator TrmB N-terminal" evidence="2">
    <location>
        <begin position="10"/>
        <end position="67"/>
    </location>
</feature>
<dbReference type="SUPFAM" id="SSF159071">
    <property type="entry name" value="TrmB C-terminal domain-like"/>
    <property type="match status" value="1"/>
</dbReference>
<dbReference type="Pfam" id="PF01978">
    <property type="entry name" value="TrmB"/>
    <property type="match status" value="1"/>
</dbReference>
<dbReference type="AlphaFoldDB" id="A0AAP3E8D9"/>
<accession>A0AAP3E8D9</accession>
<evidence type="ECO:0000313" key="5">
    <source>
        <dbReference type="Proteomes" id="UP001321047"/>
    </source>
</evidence>
<dbReference type="InterPro" id="IPR036388">
    <property type="entry name" value="WH-like_DNA-bd_sf"/>
</dbReference>